<evidence type="ECO:0000313" key="8">
    <source>
        <dbReference type="Proteomes" id="UP000823775"/>
    </source>
</evidence>
<evidence type="ECO:0000256" key="3">
    <source>
        <dbReference type="ARBA" id="ARBA00006678"/>
    </source>
</evidence>
<dbReference type="InterPro" id="IPR050590">
    <property type="entry name" value="Exosome_comp_Rrp42_subfam"/>
</dbReference>
<comment type="subcellular location">
    <subcellularLocation>
        <location evidence="1">Cytoplasm</location>
    </subcellularLocation>
    <subcellularLocation>
        <location evidence="2">Nucleus</location>
        <location evidence="2">Nucleolus</location>
    </subcellularLocation>
</comment>
<dbReference type="Gene3D" id="3.30.230.70">
    <property type="entry name" value="GHMP Kinase, N-terminal domain"/>
    <property type="match status" value="2"/>
</dbReference>
<name>A0ABS8WTU5_DATST</name>
<reference evidence="7 8" key="1">
    <citation type="journal article" date="2021" name="BMC Genomics">
        <title>Datura genome reveals duplications of psychoactive alkaloid biosynthetic genes and high mutation rate following tissue culture.</title>
        <authorList>
            <person name="Rajewski A."/>
            <person name="Carter-House D."/>
            <person name="Stajich J."/>
            <person name="Litt A."/>
        </authorList>
    </citation>
    <scope>NUCLEOTIDE SEQUENCE [LARGE SCALE GENOMIC DNA]</scope>
    <source>
        <strain evidence="7">AR-01</strain>
    </source>
</reference>
<protein>
    <recommendedName>
        <fullName evidence="6">Ribosomal RNA-processing protein 42</fullName>
    </recommendedName>
</protein>
<dbReference type="PANTHER" id="PTHR11097:SF8">
    <property type="entry name" value="EXOSOME COMPLEX COMPONENT RRP42"/>
    <property type="match status" value="1"/>
</dbReference>
<dbReference type="EMBL" id="JACEIK010010689">
    <property type="protein sequence ID" value="MCE3215291.1"/>
    <property type="molecule type" value="Genomic_DNA"/>
</dbReference>
<dbReference type="InterPro" id="IPR027408">
    <property type="entry name" value="PNPase/RNase_PH_dom_sf"/>
</dbReference>
<evidence type="ECO:0000256" key="6">
    <source>
        <dbReference type="ARBA" id="ARBA00042523"/>
    </source>
</evidence>
<comment type="caution">
    <text evidence="7">The sequence shown here is derived from an EMBL/GenBank/DDBJ whole genome shotgun (WGS) entry which is preliminary data.</text>
</comment>
<sequence length="323" mass="36342">MVGLSVGEKNFIKGGIAQDLRNDGRKRLTYRPIYVETGVIPQANGSARVQVGVQSRQSHHLRAEEVRNCHRAIDSTWVWNQSGVSLDQRRKKICWDLVIALLVIDSDGNLLDALGAAIKRCCDTRRNTKALFPYSTNQKIFATEDGIISLSKQPLPNQGEGKAALSNTGIPRVQVREAASSDEQADVDISDEEFLQFDTSGVPVIVTLTKVGRGLHCRRNVERGGILMSSAKGVRLFDNRVTLFFGPNRESLRYDAKGMWFIHDQRFLYEKYESEPYWRTIRVELIGTPGAYCPPVKLPFRLSEVPGPEPESIVQEERCLLIW</sequence>
<keyword evidence="8" id="KW-1185">Reference proteome</keyword>
<dbReference type="SUPFAM" id="SSF54211">
    <property type="entry name" value="Ribosomal protein S5 domain 2-like"/>
    <property type="match status" value="1"/>
</dbReference>
<evidence type="ECO:0000256" key="5">
    <source>
        <dbReference type="ARBA" id="ARBA00022835"/>
    </source>
</evidence>
<evidence type="ECO:0000256" key="4">
    <source>
        <dbReference type="ARBA" id="ARBA00022490"/>
    </source>
</evidence>
<organism evidence="7 8">
    <name type="scientific">Datura stramonium</name>
    <name type="common">Jimsonweed</name>
    <name type="synonym">Common thornapple</name>
    <dbReference type="NCBI Taxonomy" id="4076"/>
    <lineage>
        <taxon>Eukaryota</taxon>
        <taxon>Viridiplantae</taxon>
        <taxon>Streptophyta</taxon>
        <taxon>Embryophyta</taxon>
        <taxon>Tracheophyta</taxon>
        <taxon>Spermatophyta</taxon>
        <taxon>Magnoliopsida</taxon>
        <taxon>eudicotyledons</taxon>
        <taxon>Gunneridae</taxon>
        <taxon>Pentapetalae</taxon>
        <taxon>asterids</taxon>
        <taxon>lamiids</taxon>
        <taxon>Solanales</taxon>
        <taxon>Solanaceae</taxon>
        <taxon>Solanoideae</taxon>
        <taxon>Datureae</taxon>
        <taxon>Datura</taxon>
    </lineage>
</organism>
<proteinExistence type="inferred from homology"/>
<dbReference type="Proteomes" id="UP000823775">
    <property type="component" value="Unassembled WGS sequence"/>
</dbReference>
<evidence type="ECO:0000256" key="2">
    <source>
        <dbReference type="ARBA" id="ARBA00004604"/>
    </source>
</evidence>
<evidence type="ECO:0000313" key="7">
    <source>
        <dbReference type="EMBL" id="MCE3215291.1"/>
    </source>
</evidence>
<dbReference type="InterPro" id="IPR020568">
    <property type="entry name" value="Ribosomal_Su5_D2-typ_SF"/>
</dbReference>
<evidence type="ECO:0000256" key="1">
    <source>
        <dbReference type="ARBA" id="ARBA00004496"/>
    </source>
</evidence>
<feature type="non-terminal residue" evidence="7">
    <location>
        <position position="1"/>
    </location>
</feature>
<dbReference type="PANTHER" id="PTHR11097">
    <property type="entry name" value="EXOSOME COMPLEX EXONUCLEASE RIBOSOMAL RNA PROCESSING PROTEIN"/>
    <property type="match status" value="1"/>
</dbReference>
<keyword evidence="4" id="KW-0963">Cytoplasm</keyword>
<keyword evidence="5" id="KW-0271">Exosome</keyword>
<accession>A0ABS8WTU5</accession>
<comment type="similarity">
    <text evidence="3">Belongs to the RNase PH family.</text>
</comment>
<gene>
    <name evidence="7" type="ORF">HAX54_001700</name>
</gene>